<evidence type="ECO:0000313" key="1">
    <source>
        <dbReference type="EMBL" id="KKK96240.1"/>
    </source>
</evidence>
<protein>
    <submittedName>
        <fullName evidence="1">Uncharacterized protein</fullName>
    </submittedName>
</protein>
<sequence>CFFQTEFDVTAPDNGFVFTEYRTTNRSLKDPEEAALEAFRQQVALDLEKDILAHLGDQWTLVSAPSLGGVVTGTVLSVSLKNPPQFSATLARLEARAIEPGVLPAPPDIRTVKMGQTEIHYLARLGKGLPTPVAPAWAVHDGRFYLAAYPQVVMAAIAGPGPKRLVQTPAYRQAVSKLSPNPLALMYFDTPRLLPLIYTVGLIAWTAGSGPAAQATGRDFTPAMLPTLATLSKYVKPNVAAVSADAGGIWVESYGSLPSGAPFANTSGSQLALMATVFVPTFGRAQHLAKRSISAANLNTLGKNVHIYMAEFEEVPPDYQTLFKRGLSPQALISPMSGRKLRRDAQGNPVGPFDYIYLGGRFKEEPQGNMLMAYERPENYRNEGTNVLTYQGSVQWMDMATFREALARAEKFIREQAN</sequence>
<dbReference type="AlphaFoldDB" id="A0A0F9AD86"/>
<name>A0A0F9AD86_9ZZZZ</name>
<accession>A0A0F9AD86</accession>
<comment type="caution">
    <text evidence="1">The sequence shown here is derived from an EMBL/GenBank/DDBJ whole genome shotgun (WGS) entry which is preliminary data.</text>
</comment>
<reference evidence="1" key="1">
    <citation type="journal article" date="2015" name="Nature">
        <title>Complex archaea that bridge the gap between prokaryotes and eukaryotes.</title>
        <authorList>
            <person name="Spang A."/>
            <person name="Saw J.H."/>
            <person name="Jorgensen S.L."/>
            <person name="Zaremba-Niedzwiedzka K."/>
            <person name="Martijn J."/>
            <person name="Lind A.E."/>
            <person name="van Eijk R."/>
            <person name="Schleper C."/>
            <person name="Guy L."/>
            <person name="Ettema T.J."/>
        </authorList>
    </citation>
    <scope>NUCLEOTIDE SEQUENCE</scope>
</reference>
<organism evidence="1">
    <name type="scientific">marine sediment metagenome</name>
    <dbReference type="NCBI Taxonomy" id="412755"/>
    <lineage>
        <taxon>unclassified sequences</taxon>
        <taxon>metagenomes</taxon>
        <taxon>ecological metagenomes</taxon>
    </lineage>
</organism>
<feature type="non-terminal residue" evidence="1">
    <location>
        <position position="1"/>
    </location>
</feature>
<gene>
    <name evidence="1" type="ORF">LCGC14_2664740</name>
</gene>
<proteinExistence type="predicted"/>
<dbReference type="EMBL" id="LAZR01046566">
    <property type="protein sequence ID" value="KKK96240.1"/>
    <property type="molecule type" value="Genomic_DNA"/>
</dbReference>